<dbReference type="PANTHER" id="PTHR21581:SF6">
    <property type="entry name" value="TRAFFICKING PROTEIN PARTICLE COMPLEX SUBUNIT 12"/>
    <property type="match status" value="1"/>
</dbReference>
<proteinExistence type="inferred from homology"/>
<evidence type="ECO:0000256" key="5">
    <source>
        <dbReference type="ARBA" id="ARBA00022984"/>
    </source>
</evidence>
<dbReference type="GO" id="GO:0009002">
    <property type="term" value="F:serine-type D-Ala-D-Ala carboxypeptidase activity"/>
    <property type="evidence" value="ECO:0007669"/>
    <property type="project" value="UniProtKB-EC"/>
</dbReference>
<evidence type="ECO:0000256" key="7">
    <source>
        <dbReference type="PIRSR" id="PIRSR618044-1"/>
    </source>
</evidence>
<evidence type="ECO:0000256" key="8">
    <source>
        <dbReference type="PIRSR" id="PIRSR618044-2"/>
    </source>
</evidence>
<gene>
    <name evidence="12" type="primary">dacC_1</name>
    <name evidence="12" type="ORF">SZ25_00815</name>
</gene>
<evidence type="ECO:0000256" key="3">
    <source>
        <dbReference type="ARBA" id="ARBA00022801"/>
    </source>
</evidence>
<feature type="active site" description="Proton acceptor" evidence="7">
    <location>
        <position position="61"/>
    </location>
</feature>
<keyword evidence="6" id="KW-0961">Cell wall biogenesis/degradation</keyword>
<evidence type="ECO:0000256" key="4">
    <source>
        <dbReference type="ARBA" id="ARBA00022960"/>
    </source>
</evidence>
<dbReference type="PRINTS" id="PR00725">
    <property type="entry name" value="DADACBPTASE1"/>
</dbReference>
<keyword evidence="13" id="KW-1185">Reference proteome</keyword>
<dbReference type="InterPro" id="IPR012338">
    <property type="entry name" value="Beta-lactam/transpept-like"/>
</dbReference>
<feature type="region of interest" description="Disordered" evidence="10">
    <location>
        <begin position="279"/>
        <end position="303"/>
    </location>
</feature>
<dbReference type="PATRIC" id="fig|1607817.3.peg.813"/>
<accession>A0A0F5MMS0</accession>
<organism evidence="12 13">
    <name type="scientific">Candidatus Arcanibacter lacustris</name>
    <dbReference type="NCBI Taxonomy" id="1607817"/>
    <lineage>
        <taxon>Bacteria</taxon>
        <taxon>Pseudomonadati</taxon>
        <taxon>Pseudomonadota</taxon>
        <taxon>Alphaproteobacteria</taxon>
        <taxon>Rickettsiales</taxon>
        <taxon>Candidatus Arcanibacter</taxon>
    </lineage>
</organism>
<evidence type="ECO:0000259" key="11">
    <source>
        <dbReference type="Pfam" id="PF00768"/>
    </source>
</evidence>
<dbReference type="GO" id="GO:0008360">
    <property type="term" value="P:regulation of cell shape"/>
    <property type="evidence" value="ECO:0007669"/>
    <property type="project" value="UniProtKB-KW"/>
</dbReference>
<dbReference type="GO" id="GO:0006508">
    <property type="term" value="P:proteolysis"/>
    <property type="evidence" value="ECO:0007669"/>
    <property type="project" value="InterPro"/>
</dbReference>
<keyword evidence="2" id="KW-0732">Signal</keyword>
<keyword evidence="3 12" id="KW-0378">Hydrolase</keyword>
<keyword evidence="12" id="KW-0121">Carboxypeptidase</keyword>
<evidence type="ECO:0000256" key="9">
    <source>
        <dbReference type="RuleBase" id="RU004016"/>
    </source>
</evidence>
<feature type="active site" description="Acyl-ester intermediate" evidence="7">
    <location>
        <position position="58"/>
    </location>
</feature>
<evidence type="ECO:0000256" key="10">
    <source>
        <dbReference type="SAM" id="MobiDB-lite"/>
    </source>
</evidence>
<dbReference type="GO" id="GO:0071555">
    <property type="term" value="P:cell wall organization"/>
    <property type="evidence" value="ECO:0007669"/>
    <property type="project" value="UniProtKB-KW"/>
</dbReference>
<feature type="active site" evidence="7">
    <location>
        <position position="117"/>
    </location>
</feature>
<reference evidence="12 13" key="1">
    <citation type="submission" date="2015-02" db="EMBL/GenBank/DDBJ databases">
        <title>Single cell genomics of a rare environmental alphaproteobacterium provides unique insights into Rickettsiaceae evolution.</title>
        <authorList>
            <person name="Martijn J."/>
            <person name="Schulz F."/>
            <person name="Zaremba-Niedzwiedzka K."/>
            <person name="Viklund J."/>
            <person name="Stepanauskas R."/>
            <person name="Andersson S.G.E."/>
            <person name="Horn M."/>
            <person name="Guy L."/>
            <person name="Ettema T.J.G."/>
        </authorList>
    </citation>
    <scope>NUCLEOTIDE SEQUENCE [LARGE SCALE GENOMIC DNA]</scope>
    <source>
        <strain evidence="12 13">SCGC AAA041-L04</strain>
    </source>
</reference>
<dbReference type="InterPro" id="IPR001967">
    <property type="entry name" value="Peptidase_S11_N"/>
</dbReference>
<evidence type="ECO:0000256" key="1">
    <source>
        <dbReference type="ARBA" id="ARBA00007164"/>
    </source>
</evidence>
<keyword evidence="12" id="KW-0645">Protease</keyword>
<sequence length="303" mass="33739">MRIVSLIILLILNVGISEANTKKIDNTLSSRHASLVVDYPSGNILHQENADKPRHPASLTKMMTIYLTFEAIKAGRLSFDQELLVSAHAAKTAYSSFVKMGQKIPVRDLVMASIVKSANDATVVLGEKLAGNEYEFSKMMTAKARQLNMHNTTFKNAHGLHHFEQKTTALDMAKLAIALHRDFPEYYHLFSKTSFVYKGKTYNGHNRVLSNYPGATGLKTGFINASGFNIVTTAKRNDATLIAVVMGGETSHARDNKTMRLLNLHFTGSEMVNEVSKLTTPATKRKQAKQKRVTKTRRSVKKR</sequence>
<dbReference type="InterPro" id="IPR018044">
    <property type="entry name" value="Peptidase_S11"/>
</dbReference>
<evidence type="ECO:0000256" key="6">
    <source>
        <dbReference type="ARBA" id="ARBA00023316"/>
    </source>
</evidence>
<feature type="domain" description="Peptidase S11 D-alanyl-D-alanine carboxypeptidase A N-terminal" evidence="11">
    <location>
        <begin position="28"/>
        <end position="249"/>
    </location>
</feature>
<evidence type="ECO:0000313" key="13">
    <source>
        <dbReference type="Proteomes" id="UP000033358"/>
    </source>
</evidence>
<feature type="compositionally biased region" description="Basic residues" evidence="10">
    <location>
        <begin position="283"/>
        <end position="303"/>
    </location>
</feature>
<dbReference type="AlphaFoldDB" id="A0A0F5MMS0"/>
<evidence type="ECO:0000313" key="12">
    <source>
        <dbReference type="EMBL" id="KKB96095.1"/>
    </source>
</evidence>
<evidence type="ECO:0000256" key="2">
    <source>
        <dbReference type="ARBA" id="ARBA00022729"/>
    </source>
</evidence>
<keyword evidence="5" id="KW-0573">Peptidoglycan synthesis</keyword>
<dbReference type="PANTHER" id="PTHR21581">
    <property type="entry name" value="D-ALANYL-D-ALANINE CARBOXYPEPTIDASE"/>
    <property type="match status" value="1"/>
</dbReference>
<dbReference type="EMBL" id="JYHA01000136">
    <property type="protein sequence ID" value="KKB96095.1"/>
    <property type="molecule type" value="Genomic_DNA"/>
</dbReference>
<dbReference type="SUPFAM" id="SSF56601">
    <property type="entry name" value="beta-lactamase/transpeptidase-like"/>
    <property type="match status" value="1"/>
</dbReference>
<feature type="binding site" evidence="8">
    <location>
        <position position="219"/>
    </location>
    <ligand>
        <name>substrate</name>
    </ligand>
</feature>
<name>A0A0F5MMS0_9RICK</name>
<keyword evidence="4" id="KW-0133">Cell shape</keyword>
<dbReference type="Gene3D" id="3.40.710.10">
    <property type="entry name" value="DD-peptidase/beta-lactamase superfamily"/>
    <property type="match status" value="1"/>
</dbReference>
<dbReference type="EC" id="3.4.16.4" evidence="12"/>
<comment type="similarity">
    <text evidence="1 9">Belongs to the peptidase S11 family.</text>
</comment>
<dbReference type="Pfam" id="PF00768">
    <property type="entry name" value="Peptidase_S11"/>
    <property type="match status" value="1"/>
</dbReference>
<dbReference type="Proteomes" id="UP000033358">
    <property type="component" value="Unassembled WGS sequence"/>
</dbReference>
<dbReference type="GO" id="GO:0009252">
    <property type="term" value="P:peptidoglycan biosynthetic process"/>
    <property type="evidence" value="ECO:0007669"/>
    <property type="project" value="UniProtKB-KW"/>
</dbReference>
<protein>
    <submittedName>
        <fullName evidence="12">D-alanyl-D-alanine carboxypeptidase DacC</fullName>
        <ecNumber evidence="12">3.4.16.4</ecNumber>
    </submittedName>
</protein>
<comment type="caution">
    <text evidence="12">The sequence shown here is derived from an EMBL/GenBank/DDBJ whole genome shotgun (WGS) entry which is preliminary data.</text>
</comment>